<keyword evidence="2" id="KW-1185">Reference proteome</keyword>
<protein>
    <submittedName>
        <fullName evidence="1">Uncharacterized protein</fullName>
    </submittedName>
</protein>
<organism evidence="1 2">
    <name type="scientific">Geodia barretti</name>
    <name type="common">Barrett's horny sponge</name>
    <dbReference type="NCBI Taxonomy" id="519541"/>
    <lineage>
        <taxon>Eukaryota</taxon>
        <taxon>Metazoa</taxon>
        <taxon>Porifera</taxon>
        <taxon>Demospongiae</taxon>
        <taxon>Heteroscleromorpha</taxon>
        <taxon>Tetractinellida</taxon>
        <taxon>Astrophorina</taxon>
        <taxon>Geodiidae</taxon>
        <taxon>Geodia</taxon>
    </lineage>
</organism>
<gene>
    <name evidence="1" type="ORF">GBAR_LOCUS28599</name>
</gene>
<accession>A0AA35XB66</accession>
<name>A0AA35XB66_GEOBA</name>
<proteinExistence type="predicted"/>
<sequence length="45" mass="5053">MQWAGLTLWSHCIAFRNAFDNECGDRESAVLCFTFATLAKCEAHS</sequence>
<dbReference type="EMBL" id="CASHTH010003999">
    <property type="protein sequence ID" value="CAI8052268.1"/>
    <property type="molecule type" value="Genomic_DNA"/>
</dbReference>
<evidence type="ECO:0000313" key="2">
    <source>
        <dbReference type="Proteomes" id="UP001174909"/>
    </source>
</evidence>
<reference evidence="1" key="1">
    <citation type="submission" date="2023-03" db="EMBL/GenBank/DDBJ databases">
        <authorList>
            <person name="Steffen K."/>
            <person name="Cardenas P."/>
        </authorList>
    </citation>
    <scope>NUCLEOTIDE SEQUENCE</scope>
</reference>
<dbReference type="AlphaFoldDB" id="A0AA35XB66"/>
<dbReference type="Proteomes" id="UP001174909">
    <property type="component" value="Unassembled WGS sequence"/>
</dbReference>
<comment type="caution">
    <text evidence="1">The sequence shown here is derived from an EMBL/GenBank/DDBJ whole genome shotgun (WGS) entry which is preliminary data.</text>
</comment>
<evidence type="ECO:0000313" key="1">
    <source>
        <dbReference type="EMBL" id="CAI8052268.1"/>
    </source>
</evidence>